<evidence type="ECO:0000313" key="3">
    <source>
        <dbReference type="Proteomes" id="UP000830671"/>
    </source>
</evidence>
<accession>A0A9Q8WJK4</accession>
<dbReference type="KEGG" id="clup:CLUP02_11532"/>
<organism evidence="2 3">
    <name type="scientific">Colletotrichum lupini</name>
    <dbReference type="NCBI Taxonomy" id="145971"/>
    <lineage>
        <taxon>Eukaryota</taxon>
        <taxon>Fungi</taxon>
        <taxon>Dikarya</taxon>
        <taxon>Ascomycota</taxon>
        <taxon>Pezizomycotina</taxon>
        <taxon>Sordariomycetes</taxon>
        <taxon>Hypocreomycetidae</taxon>
        <taxon>Glomerellales</taxon>
        <taxon>Glomerellaceae</taxon>
        <taxon>Colletotrichum</taxon>
        <taxon>Colletotrichum acutatum species complex</taxon>
    </lineage>
</organism>
<keyword evidence="3" id="KW-1185">Reference proteome</keyword>
<protein>
    <submittedName>
        <fullName evidence="2">Uncharacterized protein</fullName>
    </submittedName>
</protein>
<dbReference type="RefSeq" id="XP_049147645.1">
    <property type="nucleotide sequence ID" value="XM_049290500.1"/>
</dbReference>
<name>A0A9Q8WJK4_9PEZI</name>
<reference evidence="2" key="1">
    <citation type="journal article" date="2021" name="Mol. Plant Microbe Interact.">
        <title>Complete Genome Sequence of the Plant-Pathogenic Fungus Colletotrichum lupini.</title>
        <authorList>
            <person name="Baroncelli R."/>
            <person name="Pensec F."/>
            <person name="Da Lio D."/>
            <person name="Boufleur T."/>
            <person name="Vicente I."/>
            <person name="Sarrocco S."/>
            <person name="Picot A."/>
            <person name="Baraldi E."/>
            <person name="Sukno S."/>
            <person name="Thon M."/>
            <person name="Le Floch G."/>
        </authorList>
    </citation>
    <scope>NUCLEOTIDE SEQUENCE</scope>
    <source>
        <strain evidence="2">IMI 504893</strain>
    </source>
</reference>
<feature type="compositionally biased region" description="Polar residues" evidence="1">
    <location>
        <begin position="1"/>
        <end position="12"/>
    </location>
</feature>
<evidence type="ECO:0000256" key="1">
    <source>
        <dbReference type="SAM" id="MobiDB-lite"/>
    </source>
</evidence>
<evidence type="ECO:0000313" key="2">
    <source>
        <dbReference type="EMBL" id="UQC86033.1"/>
    </source>
</evidence>
<dbReference type="EMBL" id="CP019478">
    <property type="protein sequence ID" value="UQC86033.1"/>
    <property type="molecule type" value="Genomic_DNA"/>
</dbReference>
<proteinExistence type="predicted"/>
<dbReference type="Proteomes" id="UP000830671">
    <property type="component" value="Chromosome 6"/>
</dbReference>
<feature type="region of interest" description="Disordered" evidence="1">
    <location>
        <begin position="1"/>
        <end position="27"/>
    </location>
</feature>
<dbReference type="GeneID" id="73345510"/>
<sequence length="68" mass="7567">MGEETSTNVVSNDKQEQGPKGQDLAVKGNISNYSYGALDERLDEQSRRATCEEGWRLDGGCIYGARRR</sequence>
<dbReference type="AlphaFoldDB" id="A0A9Q8WJK4"/>
<gene>
    <name evidence="2" type="ORF">CLUP02_11532</name>
</gene>